<dbReference type="RefSeq" id="WP_229800455.1">
    <property type="nucleotide sequence ID" value="NZ_BMYF01000002.1"/>
</dbReference>
<dbReference type="Proteomes" id="UP000642809">
    <property type="component" value="Unassembled WGS sequence"/>
</dbReference>
<comment type="caution">
    <text evidence="1">The sequence shown here is derived from an EMBL/GenBank/DDBJ whole genome shotgun (WGS) entry which is preliminary data.</text>
</comment>
<organism evidence="1 2">
    <name type="scientific">Mongoliitalea lutea</name>
    <dbReference type="NCBI Taxonomy" id="849756"/>
    <lineage>
        <taxon>Bacteria</taxon>
        <taxon>Pseudomonadati</taxon>
        <taxon>Bacteroidota</taxon>
        <taxon>Cytophagia</taxon>
        <taxon>Cytophagales</taxon>
        <taxon>Cyclobacteriaceae</taxon>
        <taxon>Mongoliitalea</taxon>
    </lineage>
</organism>
<accession>A0A8J3CUR7</accession>
<reference evidence="1" key="2">
    <citation type="submission" date="2020-09" db="EMBL/GenBank/DDBJ databases">
        <authorList>
            <person name="Sun Q."/>
            <person name="Kim S."/>
        </authorList>
    </citation>
    <scope>NUCLEOTIDE SEQUENCE</scope>
    <source>
        <strain evidence="1">KCTC 23224</strain>
    </source>
</reference>
<dbReference type="AlphaFoldDB" id="A0A8J3CUR7"/>
<sequence>MINAFSVLFVTVFTFLSICDHFEDIEDVIYQDIEILTEQDFDDFDFPVKISRVLESSFVLFERTEQIKVVDFLLSVIVPLKVYQDDFFIQPPKIQIVYEFFVGTSIFRNAP</sequence>
<evidence type="ECO:0000313" key="1">
    <source>
        <dbReference type="EMBL" id="GHB26933.1"/>
    </source>
</evidence>
<protein>
    <submittedName>
        <fullName evidence="1">Uncharacterized protein</fullName>
    </submittedName>
</protein>
<reference evidence="1" key="1">
    <citation type="journal article" date="2014" name="Int. J. Syst. Evol. Microbiol.">
        <title>Complete genome sequence of Corynebacterium casei LMG S-19264T (=DSM 44701T), isolated from a smear-ripened cheese.</title>
        <authorList>
            <consortium name="US DOE Joint Genome Institute (JGI-PGF)"/>
            <person name="Walter F."/>
            <person name="Albersmeier A."/>
            <person name="Kalinowski J."/>
            <person name="Ruckert C."/>
        </authorList>
    </citation>
    <scope>NUCLEOTIDE SEQUENCE</scope>
    <source>
        <strain evidence="1">KCTC 23224</strain>
    </source>
</reference>
<name>A0A8J3CUR7_9BACT</name>
<dbReference type="EMBL" id="BMYF01000002">
    <property type="protein sequence ID" value="GHB26933.1"/>
    <property type="molecule type" value="Genomic_DNA"/>
</dbReference>
<evidence type="ECO:0000313" key="2">
    <source>
        <dbReference type="Proteomes" id="UP000642809"/>
    </source>
</evidence>
<proteinExistence type="predicted"/>
<keyword evidence="2" id="KW-1185">Reference proteome</keyword>
<gene>
    <name evidence="1" type="ORF">GCM10008106_04550</name>
</gene>